<dbReference type="Gene3D" id="1.10.443.10">
    <property type="entry name" value="Intergrase catalytic core"/>
    <property type="match status" value="1"/>
</dbReference>
<proteinExistence type="predicted"/>
<keyword evidence="2" id="KW-0229">DNA integration</keyword>
<dbReference type="SUPFAM" id="SSF56349">
    <property type="entry name" value="DNA breaking-rejoining enzymes"/>
    <property type="match status" value="1"/>
</dbReference>
<accession>A0A0J1FJR0</accession>
<dbReference type="InterPro" id="IPR013762">
    <property type="entry name" value="Integrase-like_cat_sf"/>
</dbReference>
<comment type="subcellular location">
    <subcellularLocation>
        <location evidence="1">Cytoplasm</location>
    </subcellularLocation>
</comment>
<dbReference type="Pfam" id="PF00589">
    <property type="entry name" value="Phage_integrase"/>
    <property type="match status" value="1"/>
</dbReference>
<dbReference type="InterPro" id="IPR050090">
    <property type="entry name" value="Tyrosine_recombinase_XerCD"/>
</dbReference>
<name>A0A0J1FJR0_9FIRM</name>
<dbReference type="AlphaFoldDB" id="A0A0J1FJR0"/>
<dbReference type="Proteomes" id="UP000036356">
    <property type="component" value="Unassembled WGS sequence"/>
</dbReference>
<dbReference type="EMBL" id="LDZY01000031">
    <property type="protein sequence ID" value="KLU63704.1"/>
    <property type="molecule type" value="Genomic_DNA"/>
</dbReference>
<protein>
    <submittedName>
        <fullName evidence="5">Tyrosine recombinase XerC</fullName>
    </submittedName>
</protein>
<dbReference type="InterPro" id="IPR011010">
    <property type="entry name" value="DNA_brk_join_enz"/>
</dbReference>
<sequence length="235" mass="27596">MTEKRTSAKKKAKELAKYLRGERPDYAYLKSLFQHLRAELEIEIPKTSKKLPYVPTEEELKRYYDVVWKAKNFQDMMIVKTLLYTGARVSELINIKLTDVDFHYCQIRINKGKGNKDRIVPFPQSFKELLAMHADSMAKKQAVYLFESSWKKKYTDRGIRKILAKYSEEAGLSQILSPHKLRHFLLTWLKKQGIDDALIQPYSGHESRKSLEVYSRLAITDAQQEYNEVINKFPI</sequence>
<reference evidence="5 6" key="1">
    <citation type="submission" date="2015-06" db="EMBL/GenBank/DDBJ databases">
        <title>Draft genome of the moderately acidophilic sulfate reducer Candidatus Desulfosporosinus acididurans strain M1.</title>
        <authorList>
            <person name="Poehlein A."/>
            <person name="Petzsch P."/>
            <person name="Johnson B.D."/>
            <person name="Schloemann M."/>
            <person name="Daniel R."/>
            <person name="Muehling M."/>
        </authorList>
    </citation>
    <scope>NUCLEOTIDE SEQUENCE [LARGE SCALE GENOMIC DNA]</scope>
    <source>
        <strain evidence="5 6">M1</strain>
    </source>
</reference>
<dbReference type="RefSeq" id="WP_047812140.1">
    <property type="nucleotide sequence ID" value="NZ_LDZY01000031.1"/>
</dbReference>
<evidence type="ECO:0000313" key="6">
    <source>
        <dbReference type="Proteomes" id="UP000036356"/>
    </source>
</evidence>
<dbReference type="InterPro" id="IPR002104">
    <property type="entry name" value="Integrase_catalytic"/>
</dbReference>
<dbReference type="PANTHER" id="PTHR30349:SF77">
    <property type="entry name" value="TYROSINE RECOMBINASE XERC"/>
    <property type="match status" value="1"/>
</dbReference>
<dbReference type="PATRIC" id="fig|476652.3.peg.4668"/>
<dbReference type="GO" id="GO:0006310">
    <property type="term" value="P:DNA recombination"/>
    <property type="evidence" value="ECO:0007669"/>
    <property type="project" value="UniProtKB-KW"/>
</dbReference>
<dbReference type="PROSITE" id="PS51898">
    <property type="entry name" value="TYR_RECOMBINASE"/>
    <property type="match status" value="1"/>
</dbReference>
<dbReference type="GO" id="GO:0015074">
    <property type="term" value="P:DNA integration"/>
    <property type="evidence" value="ECO:0007669"/>
    <property type="project" value="UniProtKB-KW"/>
</dbReference>
<evidence type="ECO:0000259" key="4">
    <source>
        <dbReference type="PROSITE" id="PS51898"/>
    </source>
</evidence>
<gene>
    <name evidence="5" type="primary">xerC_5</name>
    <name evidence="5" type="ORF">DEAC_c43900</name>
</gene>
<feature type="domain" description="Tyr recombinase" evidence="4">
    <location>
        <begin position="50"/>
        <end position="227"/>
    </location>
</feature>
<dbReference type="STRING" id="476652.DEAC_c43900"/>
<comment type="caution">
    <text evidence="5">The sequence shown here is derived from an EMBL/GenBank/DDBJ whole genome shotgun (WGS) entry which is preliminary data.</text>
</comment>
<organism evidence="5 6">
    <name type="scientific">Desulfosporosinus acididurans</name>
    <dbReference type="NCBI Taxonomy" id="476652"/>
    <lineage>
        <taxon>Bacteria</taxon>
        <taxon>Bacillati</taxon>
        <taxon>Bacillota</taxon>
        <taxon>Clostridia</taxon>
        <taxon>Eubacteriales</taxon>
        <taxon>Desulfitobacteriaceae</taxon>
        <taxon>Desulfosporosinus</taxon>
    </lineage>
</organism>
<dbReference type="PANTHER" id="PTHR30349">
    <property type="entry name" value="PHAGE INTEGRASE-RELATED"/>
    <property type="match status" value="1"/>
</dbReference>
<dbReference type="GO" id="GO:0003677">
    <property type="term" value="F:DNA binding"/>
    <property type="evidence" value="ECO:0007669"/>
    <property type="project" value="InterPro"/>
</dbReference>
<evidence type="ECO:0000256" key="1">
    <source>
        <dbReference type="ARBA" id="ARBA00004496"/>
    </source>
</evidence>
<evidence type="ECO:0000256" key="3">
    <source>
        <dbReference type="ARBA" id="ARBA00023172"/>
    </source>
</evidence>
<evidence type="ECO:0000313" key="5">
    <source>
        <dbReference type="EMBL" id="KLU63704.1"/>
    </source>
</evidence>
<keyword evidence="6" id="KW-1185">Reference proteome</keyword>
<keyword evidence="3" id="KW-0233">DNA recombination</keyword>
<dbReference type="GO" id="GO:0005737">
    <property type="term" value="C:cytoplasm"/>
    <property type="evidence" value="ECO:0007669"/>
    <property type="project" value="UniProtKB-SubCell"/>
</dbReference>
<evidence type="ECO:0000256" key="2">
    <source>
        <dbReference type="ARBA" id="ARBA00022908"/>
    </source>
</evidence>